<reference evidence="2 3" key="1">
    <citation type="submission" date="2018-05" db="EMBL/GenBank/DDBJ databases">
        <title>Draft genome sequence of Streptococcus panodentis CCUG 70867T.</title>
        <authorList>
            <person name="Salva-Serra F."/>
            <person name="Mendez V."/>
            <person name="Jaen-Luchoro D."/>
            <person name="Gonzales-Siles L."/>
            <person name="Karlsson R."/>
            <person name="Engstrom-Jakobsson H."/>
            <person name="Busquets A."/>
            <person name="Gomila M."/>
            <person name="Pineiro-Iglesias B."/>
            <person name="Bennasar-Figueras A."/>
            <person name="Seeger M."/>
            <person name="Moore E."/>
        </authorList>
    </citation>
    <scope>NUCLEOTIDE SEQUENCE [LARGE SCALE GENOMIC DNA]</scope>
    <source>
        <strain evidence="2 3">CCUG 70867</strain>
    </source>
</reference>
<dbReference type="RefSeq" id="WP_209552025.1">
    <property type="nucleotide sequence ID" value="NZ_QFAY01000032.1"/>
</dbReference>
<dbReference type="Proteomes" id="UP001519349">
    <property type="component" value="Unassembled WGS sequence"/>
</dbReference>
<keyword evidence="1" id="KW-1133">Transmembrane helix</keyword>
<accession>A0ABS5B0L5</accession>
<feature type="transmembrane region" description="Helical" evidence="1">
    <location>
        <begin position="131"/>
        <end position="156"/>
    </location>
</feature>
<evidence type="ECO:0000313" key="2">
    <source>
        <dbReference type="EMBL" id="MBP2622046.1"/>
    </source>
</evidence>
<evidence type="ECO:0000313" key="3">
    <source>
        <dbReference type="Proteomes" id="UP001519349"/>
    </source>
</evidence>
<feature type="transmembrane region" description="Helical" evidence="1">
    <location>
        <begin position="91"/>
        <end position="111"/>
    </location>
</feature>
<name>A0ABS5B0L5_9STRE</name>
<organism evidence="2 3">
    <name type="scientific">Streptococcus panodentis</name>
    <dbReference type="NCBI Taxonomy" id="1581472"/>
    <lineage>
        <taxon>Bacteria</taxon>
        <taxon>Bacillati</taxon>
        <taxon>Bacillota</taxon>
        <taxon>Bacilli</taxon>
        <taxon>Lactobacillales</taxon>
        <taxon>Streptococcaceae</taxon>
        <taxon>Streptococcus</taxon>
    </lineage>
</organism>
<keyword evidence="3" id="KW-1185">Reference proteome</keyword>
<sequence>MKKKPIYLYILLGLSTLVTLLGVWGRFFNQYTVIDYTQAGYSAALSDQLNEYSKKSYELSHNGISILLFFLSAAVLIAAIVVLLRKNVQLANIIYIFYVLLAIIGLVYNYVSASPLFNLFTDEATRKGMRSSSLLGVAVFVGLNLVFLGLTVFKLLKLQKELEKEEIQAVQ</sequence>
<protein>
    <recommendedName>
        <fullName evidence="4">Major facilitator superfamily permease</fullName>
    </recommendedName>
</protein>
<feature type="transmembrane region" description="Helical" evidence="1">
    <location>
        <begin position="7"/>
        <end position="27"/>
    </location>
</feature>
<feature type="transmembrane region" description="Helical" evidence="1">
    <location>
        <begin position="64"/>
        <end position="84"/>
    </location>
</feature>
<keyword evidence="1" id="KW-0812">Transmembrane</keyword>
<dbReference type="EMBL" id="QFAY01000032">
    <property type="protein sequence ID" value="MBP2622046.1"/>
    <property type="molecule type" value="Genomic_DNA"/>
</dbReference>
<proteinExistence type="predicted"/>
<evidence type="ECO:0008006" key="4">
    <source>
        <dbReference type="Google" id="ProtNLM"/>
    </source>
</evidence>
<keyword evidence="1" id="KW-0472">Membrane</keyword>
<gene>
    <name evidence="2" type="ORF">DHL47_12110</name>
</gene>
<evidence type="ECO:0000256" key="1">
    <source>
        <dbReference type="SAM" id="Phobius"/>
    </source>
</evidence>
<comment type="caution">
    <text evidence="2">The sequence shown here is derived from an EMBL/GenBank/DDBJ whole genome shotgun (WGS) entry which is preliminary data.</text>
</comment>